<dbReference type="NCBIfam" id="TIGR00254">
    <property type="entry name" value="GGDEF"/>
    <property type="match status" value="1"/>
</dbReference>
<feature type="domain" description="GGDEF" evidence="5">
    <location>
        <begin position="110"/>
        <end position="240"/>
    </location>
</feature>
<dbReference type="InterPro" id="IPR029787">
    <property type="entry name" value="Nucleotide_cyclase"/>
</dbReference>
<dbReference type="RefSeq" id="WP_258330114.1">
    <property type="nucleotide sequence ID" value="NZ_JAPTGG010000001.1"/>
</dbReference>
<dbReference type="SMART" id="SM00267">
    <property type="entry name" value="GGDEF"/>
    <property type="match status" value="1"/>
</dbReference>
<dbReference type="GO" id="GO:0052621">
    <property type="term" value="F:diguanylate cyclase activity"/>
    <property type="evidence" value="ECO:0007669"/>
    <property type="project" value="UniProtKB-EC"/>
</dbReference>
<name>A0A9J6RI76_9GAMM</name>
<dbReference type="Proteomes" id="UP001069090">
    <property type="component" value="Unassembled WGS sequence"/>
</dbReference>
<keyword evidence="4" id="KW-1133">Transmembrane helix</keyword>
<comment type="caution">
    <text evidence="6">The sequence shown here is derived from an EMBL/GenBank/DDBJ whole genome shotgun (WGS) entry which is preliminary data.</text>
</comment>
<feature type="transmembrane region" description="Helical" evidence="4">
    <location>
        <begin position="48"/>
        <end position="69"/>
    </location>
</feature>
<dbReference type="EMBL" id="JAPTGG010000001">
    <property type="protein sequence ID" value="MCZ0863968.1"/>
    <property type="molecule type" value="Genomic_DNA"/>
</dbReference>
<comment type="cofactor">
    <cofactor evidence="1">
        <name>Mg(2+)</name>
        <dbReference type="ChEBI" id="CHEBI:18420"/>
    </cofactor>
</comment>
<evidence type="ECO:0000256" key="3">
    <source>
        <dbReference type="ARBA" id="ARBA00034247"/>
    </source>
</evidence>
<dbReference type="EC" id="2.7.7.65" evidence="2"/>
<dbReference type="GO" id="GO:0043709">
    <property type="term" value="P:cell adhesion involved in single-species biofilm formation"/>
    <property type="evidence" value="ECO:0007669"/>
    <property type="project" value="TreeGrafter"/>
</dbReference>
<dbReference type="SUPFAM" id="SSF55073">
    <property type="entry name" value="Nucleotide cyclase"/>
    <property type="match status" value="1"/>
</dbReference>
<evidence type="ECO:0000313" key="6">
    <source>
        <dbReference type="EMBL" id="MCZ0863968.1"/>
    </source>
</evidence>
<evidence type="ECO:0000256" key="1">
    <source>
        <dbReference type="ARBA" id="ARBA00001946"/>
    </source>
</evidence>
<organism evidence="6 7">
    <name type="scientific">Dasania phycosphaerae</name>
    <dbReference type="NCBI Taxonomy" id="2950436"/>
    <lineage>
        <taxon>Bacteria</taxon>
        <taxon>Pseudomonadati</taxon>
        <taxon>Pseudomonadota</taxon>
        <taxon>Gammaproteobacteria</taxon>
        <taxon>Cellvibrionales</taxon>
        <taxon>Spongiibacteraceae</taxon>
        <taxon>Dasania</taxon>
    </lineage>
</organism>
<dbReference type="InterPro" id="IPR050469">
    <property type="entry name" value="Diguanylate_Cyclase"/>
</dbReference>
<gene>
    <name evidence="6" type="ORF">O0V09_02080</name>
</gene>
<dbReference type="GO" id="GO:1902201">
    <property type="term" value="P:negative regulation of bacterial-type flagellum-dependent cell motility"/>
    <property type="evidence" value="ECO:0007669"/>
    <property type="project" value="TreeGrafter"/>
</dbReference>
<dbReference type="InterPro" id="IPR000160">
    <property type="entry name" value="GGDEF_dom"/>
</dbReference>
<dbReference type="PANTHER" id="PTHR45138">
    <property type="entry name" value="REGULATORY COMPONENTS OF SENSORY TRANSDUCTION SYSTEM"/>
    <property type="match status" value="1"/>
</dbReference>
<evidence type="ECO:0000313" key="7">
    <source>
        <dbReference type="Proteomes" id="UP001069090"/>
    </source>
</evidence>
<reference evidence="6 7" key="1">
    <citation type="submission" date="2022-12" db="EMBL/GenBank/DDBJ databases">
        <title>Dasania phycosphaerae sp. nov., isolated from particulate material of the south coast of Korea.</title>
        <authorList>
            <person name="Jiang Y."/>
        </authorList>
    </citation>
    <scope>NUCLEOTIDE SEQUENCE [LARGE SCALE GENOMIC DNA]</scope>
    <source>
        <strain evidence="6 7">GY-19</strain>
    </source>
</reference>
<dbReference type="GO" id="GO:0005886">
    <property type="term" value="C:plasma membrane"/>
    <property type="evidence" value="ECO:0007669"/>
    <property type="project" value="TreeGrafter"/>
</dbReference>
<dbReference type="Gene3D" id="3.30.70.270">
    <property type="match status" value="1"/>
</dbReference>
<protein>
    <recommendedName>
        <fullName evidence="2">diguanylate cyclase</fullName>
        <ecNumber evidence="2">2.7.7.65</ecNumber>
    </recommendedName>
</protein>
<dbReference type="Pfam" id="PF00990">
    <property type="entry name" value="GGDEF"/>
    <property type="match status" value="1"/>
</dbReference>
<dbReference type="InterPro" id="IPR043128">
    <property type="entry name" value="Rev_trsase/Diguanyl_cyclase"/>
</dbReference>
<sequence>MSLLSAPMNKITLRAIQGGILAAGAPIGWLIIRVFSGSEPLAELQQHWSLYAYMLFGTQMVFITFSIYVGRQEQLISNLAIRDSLTGIFNLRFMVERMNEEIANAQRYNTALSVIYCDLDHFKKVNDQYGHPGGDEVLRQVTKAISFKTRTQDVFARVGGEEFAILLPQCNHSDAIDYAERIRKTVEQLPIQIPTKPAFGVTISLGVATLKEHETVNDFYKRADQNLYLAKQQGRNKVVA</sequence>
<accession>A0A9J6RI76</accession>
<keyword evidence="4" id="KW-0472">Membrane</keyword>
<dbReference type="AlphaFoldDB" id="A0A9J6RI76"/>
<evidence type="ECO:0000256" key="2">
    <source>
        <dbReference type="ARBA" id="ARBA00012528"/>
    </source>
</evidence>
<keyword evidence="4" id="KW-0812">Transmembrane</keyword>
<comment type="catalytic activity">
    <reaction evidence="3">
        <text>2 GTP = 3',3'-c-di-GMP + 2 diphosphate</text>
        <dbReference type="Rhea" id="RHEA:24898"/>
        <dbReference type="ChEBI" id="CHEBI:33019"/>
        <dbReference type="ChEBI" id="CHEBI:37565"/>
        <dbReference type="ChEBI" id="CHEBI:58805"/>
        <dbReference type="EC" id="2.7.7.65"/>
    </reaction>
</comment>
<dbReference type="FunFam" id="3.30.70.270:FF:000001">
    <property type="entry name" value="Diguanylate cyclase domain protein"/>
    <property type="match status" value="1"/>
</dbReference>
<keyword evidence="7" id="KW-1185">Reference proteome</keyword>
<dbReference type="PANTHER" id="PTHR45138:SF9">
    <property type="entry name" value="DIGUANYLATE CYCLASE DGCM-RELATED"/>
    <property type="match status" value="1"/>
</dbReference>
<dbReference type="PROSITE" id="PS50887">
    <property type="entry name" value="GGDEF"/>
    <property type="match status" value="1"/>
</dbReference>
<evidence type="ECO:0000256" key="4">
    <source>
        <dbReference type="SAM" id="Phobius"/>
    </source>
</evidence>
<proteinExistence type="predicted"/>
<feature type="transmembrane region" description="Helical" evidence="4">
    <location>
        <begin position="12"/>
        <end position="36"/>
    </location>
</feature>
<evidence type="ECO:0000259" key="5">
    <source>
        <dbReference type="PROSITE" id="PS50887"/>
    </source>
</evidence>
<dbReference type="CDD" id="cd01949">
    <property type="entry name" value="GGDEF"/>
    <property type="match status" value="1"/>
</dbReference>